<gene>
    <name evidence="3" type="ORF">LR394_40210</name>
</gene>
<dbReference type="InterPro" id="IPR002347">
    <property type="entry name" value="SDR_fam"/>
</dbReference>
<sequence length="239" mass="25255">MRPPILVTGGSRGIGHATAASLAADGRHVIRWSRSVRATEGEGKSTDTHIIDQTVDVSDAASVTRAVAELAERCGALSGIVVNAGNGTWAGLAETSNEVWARTIGVNLTGAFLTIRSCLPLLMRGRPARVVALASDSAFHPFAGRAAYCASKAGLVAMMECLRQEYRASEINVTVVAPARVDTYFGGKRPGDRPQGLSAAAVGRSVANVFKQPDEVEVREIRLASVLDRYGPGDRQEAR</sequence>
<dbReference type="GO" id="GO:0050664">
    <property type="term" value="F:oxidoreductase activity, acting on NAD(P)H, oxygen as acceptor"/>
    <property type="evidence" value="ECO:0007669"/>
    <property type="project" value="TreeGrafter"/>
</dbReference>
<protein>
    <submittedName>
        <fullName evidence="3">SDR family oxidoreductase</fullName>
    </submittedName>
</protein>
<dbReference type="Proteomes" id="UP001138997">
    <property type="component" value="Unassembled WGS sequence"/>
</dbReference>
<organism evidence="3 4">
    <name type="scientific">Kineosporia babensis</name>
    <dbReference type="NCBI Taxonomy" id="499548"/>
    <lineage>
        <taxon>Bacteria</taxon>
        <taxon>Bacillati</taxon>
        <taxon>Actinomycetota</taxon>
        <taxon>Actinomycetes</taxon>
        <taxon>Kineosporiales</taxon>
        <taxon>Kineosporiaceae</taxon>
        <taxon>Kineosporia</taxon>
    </lineage>
</organism>
<name>A0A9X1NLC0_9ACTN</name>
<evidence type="ECO:0000256" key="2">
    <source>
        <dbReference type="ARBA" id="ARBA00023002"/>
    </source>
</evidence>
<dbReference type="PRINTS" id="PR00081">
    <property type="entry name" value="GDHRDH"/>
</dbReference>
<keyword evidence="4" id="KW-1185">Reference proteome</keyword>
<dbReference type="PANTHER" id="PTHR43008:SF4">
    <property type="entry name" value="CHAIN DEHYDROGENASE, PUTATIVE (AFU_ORTHOLOGUE AFUA_4G08710)-RELATED"/>
    <property type="match status" value="1"/>
</dbReference>
<dbReference type="CDD" id="cd05233">
    <property type="entry name" value="SDR_c"/>
    <property type="match status" value="1"/>
</dbReference>
<dbReference type="AlphaFoldDB" id="A0A9X1NLC0"/>
<keyword evidence="2" id="KW-0560">Oxidoreductase</keyword>
<evidence type="ECO:0000313" key="3">
    <source>
        <dbReference type="EMBL" id="MCD5317137.1"/>
    </source>
</evidence>
<dbReference type="PROSITE" id="PS00061">
    <property type="entry name" value="ADH_SHORT"/>
    <property type="match status" value="1"/>
</dbReference>
<dbReference type="EMBL" id="JAJOMB010000044">
    <property type="protein sequence ID" value="MCD5317137.1"/>
    <property type="molecule type" value="Genomic_DNA"/>
</dbReference>
<dbReference type="SUPFAM" id="SSF51735">
    <property type="entry name" value="NAD(P)-binding Rossmann-fold domains"/>
    <property type="match status" value="1"/>
</dbReference>
<evidence type="ECO:0000313" key="4">
    <source>
        <dbReference type="Proteomes" id="UP001138997"/>
    </source>
</evidence>
<dbReference type="Gene3D" id="3.40.50.720">
    <property type="entry name" value="NAD(P)-binding Rossmann-like Domain"/>
    <property type="match status" value="1"/>
</dbReference>
<comment type="caution">
    <text evidence="3">The sequence shown here is derived from an EMBL/GenBank/DDBJ whole genome shotgun (WGS) entry which is preliminary data.</text>
</comment>
<dbReference type="InterPro" id="IPR020904">
    <property type="entry name" value="Sc_DH/Rdtase_CS"/>
</dbReference>
<proteinExistence type="inferred from homology"/>
<reference evidence="3" key="1">
    <citation type="submission" date="2021-11" db="EMBL/GenBank/DDBJ databases">
        <title>Streptomyces corallinus and Kineosporia corallina sp. nov., two new coral-derived marine actinobacteria.</title>
        <authorList>
            <person name="Buangrab K."/>
            <person name="Sutthacheep M."/>
            <person name="Yeemin T."/>
            <person name="Harunari E."/>
            <person name="Igarashi Y."/>
            <person name="Sripreechasak P."/>
            <person name="Kanchanasin P."/>
            <person name="Tanasupawat S."/>
            <person name="Phongsopitanun W."/>
        </authorList>
    </citation>
    <scope>NUCLEOTIDE SEQUENCE</scope>
    <source>
        <strain evidence="3">JCM 31032</strain>
    </source>
</reference>
<dbReference type="Pfam" id="PF00106">
    <property type="entry name" value="adh_short"/>
    <property type="match status" value="1"/>
</dbReference>
<comment type="similarity">
    <text evidence="1">Belongs to the short-chain dehydrogenases/reductases (SDR) family.</text>
</comment>
<dbReference type="PANTHER" id="PTHR43008">
    <property type="entry name" value="BENZIL REDUCTASE"/>
    <property type="match status" value="1"/>
</dbReference>
<accession>A0A9X1NLC0</accession>
<dbReference type="RefSeq" id="WP_231449989.1">
    <property type="nucleotide sequence ID" value="NZ_JAJOMB010000044.1"/>
</dbReference>
<dbReference type="InterPro" id="IPR036291">
    <property type="entry name" value="NAD(P)-bd_dom_sf"/>
</dbReference>
<evidence type="ECO:0000256" key="1">
    <source>
        <dbReference type="ARBA" id="ARBA00006484"/>
    </source>
</evidence>